<dbReference type="RefSeq" id="WP_247067407.1">
    <property type="nucleotide sequence ID" value="NZ_CP094848.1"/>
</dbReference>
<keyword evidence="9" id="KW-0732">Signal</keyword>
<dbReference type="CDD" id="cd12797">
    <property type="entry name" value="M23_peptidase"/>
    <property type="match status" value="1"/>
</dbReference>
<dbReference type="SUPFAM" id="SSF51261">
    <property type="entry name" value="Duplicated hybrid motif"/>
    <property type="match status" value="1"/>
</dbReference>
<name>A0AAW5EVW1_NOVHA</name>
<evidence type="ECO:0000256" key="3">
    <source>
        <dbReference type="ARBA" id="ARBA00022723"/>
    </source>
</evidence>
<accession>A0AAW5EVW1</accession>
<evidence type="ECO:0000256" key="8">
    <source>
        <dbReference type="SAM" id="MobiDB-lite"/>
    </source>
</evidence>
<dbReference type="EMBL" id="JAIBCX010000033">
    <property type="protein sequence ID" value="MCJ8354679.1"/>
    <property type="molecule type" value="Genomic_DNA"/>
</dbReference>
<comment type="cofactor">
    <cofactor evidence="1">
        <name>Zn(2+)</name>
        <dbReference type="ChEBI" id="CHEBI:29105"/>
    </cofactor>
</comment>
<dbReference type="AlphaFoldDB" id="A0AAW5EVW1"/>
<dbReference type="Gene3D" id="2.70.70.10">
    <property type="entry name" value="Glucose Permease (Domain IIA)"/>
    <property type="match status" value="1"/>
</dbReference>
<dbReference type="InterPro" id="IPR011055">
    <property type="entry name" value="Dup_hybrid_motif"/>
</dbReference>
<evidence type="ECO:0000256" key="2">
    <source>
        <dbReference type="ARBA" id="ARBA00022670"/>
    </source>
</evidence>
<keyword evidence="7" id="KW-0175">Coiled coil</keyword>
<keyword evidence="6" id="KW-0482">Metalloprotease</keyword>
<feature type="signal peptide" evidence="9">
    <location>
        <begin position="1"/>
        <end position="18"/>
    </location>
</feature>
<reference evidence="11" key="2">
    <citation type="submission" date="2022-03" db="EMBL/GenBank/DDBJ databases">
        <authorList>
            <person name="Ryngajllo M."/>
            <person name="Jacek P."/>
            <person name="Kubiak K."/>
        </authorList>
    </citation>
    <scope>NUCLEOTIDE SEQUENCE</scope>
    <source>
        <strain evidence="11">SI1</strain>
    </source>
</reference>
<keyword evidence="2" id="KW-0645">Protease</keyword>
<dbReference type="GO" id="GO:0046872">
    <property type="term" value="F:metal ion binding"/>
    <property type="evidence" value="ECO:0007669"/>
    <property type="project" value="UniProtKB-KW"/>
</dbReference>
<feature type="region of interest" description="Disordered" evidence="8">
    <location>
        <begin position="215"/>
        <end position="263"/>
    </location>
</feature>
<comment type="caution">
    <text evidence="11">The sequence shown here is derived from an EMBL/GenBank/DDBJ whole genome shotgun (WGS) entry which is preliminary data.</text>
</comment>
<evidence type="ECO:0000259" key="10">
    <source>
        <dbReference type="Pfam" id="PF01551"/>
    </source>
</evidence>
<evidence type="ECO:0000256" key="1">
    <source>
        <dbReference type="ARBA" id="ARBA00001947"/>
    </source>
</evidence>
<keyword evidence="4" id="KW-0378">Hydrolase</keyword>
<dbReference type="InterPro" id="IPR050570">
    <property type="entry name" value="Cell_wall_metabolism_enzyme"/>
</dbReference>
<feature type="domain" description="M23ase beta-sheet core" evidence="10">
    <location>
        <begin position="343"/>
        <end position="437"/>
    </location>
</feature>
<dbReference type="Proteomes" id="UP001202887">
    <property type="component" value="Unassembled WGS sequence"/>
</dbReference>
<organism evidence="11 12">
    <name type="scientific">Novacetimonas hansenii</name>
    <name type="common">Komagataeibacter hansenii</name>
    <dbReference type="NCBI Taxonomy" id="436"/>
    <lineage>
        <taxon>Bacteria</taxon>
        <taxon>Pseudomonadati</taxon>
        <taxon>Pseudomonadota</taxon>
        <taxon>Alphaproteobacteria</taxon>
        <taxon>Acetobacterales</taxon>
        <taxon>Acetobacteraceae</taxon>
        <taxon>Novacetimonas</taxon>
    </lineage>
</organism>
<feature type="region of interest" description="Disordered" evidence="8">
    <location>
        <begin position="21"/>
        <end position="46"/>
    </location>
</feature>
<evidence type="ECO:0000256" key="7">
    <source>
        <dbReference type="SAM" id="Coils"/>
    </source>
</evidence>
<dbReference type="Pfam" id="PF01551">
    <property type="entry name" value="Peptidase_M23"/>
    <property type="match status" value="1"/>
</dbReference>
<evidence type="ECO:0000313" key="11">
    <source>
        <dbReference type="EMBL" id="MCJ8354679.1"/>
    </source>
</evidence>
<keyword evidence="5" id="KW-0862">Zinc</keyword>
<dbReference type="GO" id="GO:0004222">
    <property type="term" value="F:metalloendopeptidase activity"/>
    <property type="evidence" value="ECO:0007669"/>
    <property type="project" value="TreeGrafter"/>
</dbReference>
<keyword evidence="3" id="KW-0479">Metal-binding</keyword>
<sequence>MGVMWFAIAQATMPASIAAPLASHTPHTPSRSHAGASAAPQGHETQTIRRQIENARAERAALLAREKQQGAEMQARVKAQHDAEAQAQRDAARATELSAATVDATARLQRTEQDTADLDSRIAALHTEQDTLRHALAQEVAAMTPLLPVVERLSLYPADTLLAVPLPADRAVTGLLVMRGLMTRIAQQAQQIHDRRTRLTQLDTELAQQKGRMAQLLAQQESQRDSVNRSAHAALEAQKQSNAAVRSATQQVEDAARRASSVQDAISRIEEVERTAQANLERAAQEAERAHRTQEAEATRARARALAAGPGPGVNTTRPGGAGAPVPGNIVTGWGQSTESGPASGVTYAPPSRATVRAPCSGRVDFAGPFRSYGQMMILNCGQHYRFVLAGIGDMAVAPGQQIVKGAPVGQMPAWSGTQARPTLFVQLRRGGSTVNPAPYL</sequence>
<evidence type="ECO:0000256" key="9">
    <source>
        <dbReference type="SAM" id="SignalP"/>
    </source>
</evidence>
<protein>
    <submittedName>
        <fullName evidence="11">Peptidoglycan DD-metalloendopeptidase family protein</fullName>
    </submittedName>
</protein>
<evidence type="ECO:0000256" key="4">
    <source>
        <dbReference type="ARBA" id="ARBA00022801"/>
    </source>
</evidence>
<feature type="coiled-coil region" evidence="7">
    <location>
        <begin position="266"/>
        <end position="304"/>
    </location>
</feature>
<dbReference type="PANTHER" id="PTHR21666">
    <property type="entry name" value="PEPTIDASE-RELATED"/>
    <property type="match status" value="1"/>
</dbReference>
<feature type="chain" id="PRO_5043644225" evidence="9">
    <location>
        <begin position="19"/>
        <end position="441"/>
    </location>
</feature>
<reference evidence="11" key="1">
    <citation type="journal article" date="2021" name="Polymers (Basel)">
        <title>Highly Stretchable Bacterial Cellulose Produced by Komagataeibacter hansenii SI1.</title>
        <authorList>
            <person name="Cielecka I."/>
            <person name="Ryngajllo M."/>
            <person name="Maniukiewicz W."/>
            <person name="Bielecki S."/>
        </authorList>
    </citation>
    <scope>NUCLEOTIDE SEQUENCE</scope>
    <source>
        <strain evidence="11">SI1</strain>
    </source>
</reference>
<evidence type="ECO:0000256" key="5">
    <source>
        <dbReference type="ARBA" id="ARBA00022833"/>
    </source>
</evidence>
<dbReference type="InterPro" id="IPR016047">
    <property type="entry name" value="M23ase_b-sheet_dom"/>
</dbReference>
<proteinExistence type="predicted"/>
<evidence type="ECO:0000256" key="6">
    <source>
        <dbReference type="ARBA" id="ARBA00023049"/>
    </source>
</evidence>
<feature type="compositionally biased region" description="Polar residues" evidence="8">
    <location>
        <begin position="238"/>
        <end position="252"/>
    </location>
</feature>
<dbReference type="PANTHER" id="PTHR21666:SF288">
    <property type="entry name" value="CELL DIVISION PROTEIN YTFB"/>
    <property type="match status" value="1"/>
</dbReference>
<evidence type="ECO:0000313" key="12">
    <source>
        <dbReference type="Proteomes" id="UP001202887"/>
    </source>
</evidence>
<gene>
    <name evidence="11" type="ORF">K1W68_11900</name>
</gene>
<dbReference type="GO" id="GO:0006508">
    <property type="term" value="P:proteolysis"/>
    <property type="evidence" value="ECO:0007669"/>
    <property type="project" value="UniProtKB-KW"/>
</dbReference>